<evidence type="ECO:0000256" key="1">
    <source>
        <dbReference type="SAM" id="MobiDB-lite"/>
    </source>
</evidence>
<reference evidence="2" key="1">
    <citation type="submission" date="2022-10" db="EMBL/GenBank/DDBJ databases">
        <title>Tapping the CABI collections for fungal endophytes: first genome assemblies for Collariella, Neodidymelliopsis, Ascochyta clinopodiicola, Didymella pomorum, Didymosphaeria variabile, Neocosmospora piperis and Neocucurbitaria cava.</title>
        <authorList>
            <person name="Hill R."/>
        </authorList>
    </citation>
    <scope>NUCLEOTIDE SEQUENCE</scope>
    <source>
        <strain evidence="2">IMI 356815</strain>
    </source>
</reference>
<feature type="compositionally biased region" description="Basic and acidic residues" evidence="1">
    <location>
        <begin position="14"/>
        <end position="51"/>
    </location>
</feature>
<feature type="region of interest" description="Disordered" evidence="1">
    <location>
        <begin position="1"/>
        <end position="85"/>
    </location>
</feature>
<sequence>MSSTPNNTGSNSKLQEKKLPRDDSKEAKKAEASKAKNSDHITLEQFLKETQEGQATGADSASHADFTTEDGAGKVDGGKKGDGSK</sequence>
<dbReference type="GeneID" id="80906254"/>
<dbReference type="RefSeq" id="XP_056075004.1">
    <property type="nucleotide sequence ID" value="XM_056211531.1"/>
</dbReference>
<protein>
    <submittedName>
        <fullName evidence="2">Uncharacterized protein</fullName>
    </submittedName>
</protein>
<evidence type="ECO:0000313" key="2">
    <source>
        <dbReference type="EMBL" id="KAJ4358145.1"/>
    </source>
</evidence>
<gene>
    <name evidence="2" type="ORF">N0V89_002724</name>
</gene>
<feature type="compositionally biased region" description="Polar residues" evidence="1">
    <location>
        <begin position="1"/>
        <end position="13"/>
    </location>
</feature>
<dbReference type="EMBL" id="JAPEUX010000002">
    <property type="protein sequence ID" value="KAJ4358145.1"/>
    <property type="molecule type" value="Genomic_DNA"/>
</dbReference>
<dbReference type="Proteomes" id="UP001140513">
    <property type="component" value="Unassembled WGS sequence"/>
</dbReference>
<evidence type="ECO:0000313" key="3">
    <source>
        <dbReference type="Proteomes" id="UP001140513"/>
    </source>
</evidence>
<accession>A0A9W9CEP0</accession>
<comment type="caution">
    <text evidence="2">The sequence shown here is derived from an EMBL/GenBank/DDBJ whole genome shotgun (WGS) entry which is preliminary data.</text>
</comment>
<keyword evidence="3" id="KW-1185">Reference proteome</keyword>
<name>A0A9W9CEP0_9PLEO</name>
<proteinExistence type="predicted"/>
<organism evidence="2 3">
    <name type="scientific">Didymosphaeria variabile</name>
    <dbReference type="NCBI Taxonomy" id="1932322"/>
    <lineage>
        <taxon>Eukaryota</taxon>
        <taxon>Fungi</taxon>
        <taxon>Dikarya</taxon>
        <taxon>Ascomycota</taxon>
        <taxon>Pezizomycotina</taxon>
        <taxon>Dothideomycetes</taxon>
        <taxon>Pleosporomycetidae</taxon>
        <taxon>Pleosporales</taxon>
        <taxon>Massarineae</taxon>
        <taxon>Didymosphaeriaceae</taxon>
        <taxon>Didymosphaeria</taxon>
    </lineage>
</organism>
<dbReference type="AlphaFoldDB" id="A0A9W9CEP0"/>
<feature type="compositionally biased region" description="Basic and acidic residues" evidence="1">
    <location>
        <begin position="71"/>
        <end position="85"/>
    </location>
</feature>